<dbReference type="EMBL" id="FNTI01000001">
    <property type="protein sequence ID" value="SEC58262.1"/>
    <property type="molecule type" value="Genomic_DNA"/>
</dbReference>
<gene>
    <name evidence="1" type="ORF">SAMN05444171_1771</name>
</gene>
<dbReference type="Proteomes" id="UP000183208">
    <property type="component" value="Unassembled WGS sequence"/>
</dbReference>
<sequence length="60" mass="6892">MTIPRKVNSYAPSAPEPVTPPHCRFCRMRMDLTRISPYTGGHVLRYFICPNCHLTECVKV</sequence>
<name>A0A1M6V2C8_9BRAD</name>
<dbReference type="AlphaFoldDB" id="A0A1M6V2C8"/>
<protein>
    <submittedName>
        <fullName evidence="1">Uncharacterized protein</fullName>
    </submittedName>
</protein>
<organism evidence="1 2">
    <name type="scientific">Bradyrhizobium lablabi</name>
    <dbReference type="NCBI Taxonomy" id="722472"/>
    <lineage>
        <taxon>Bacteria</taxon>
        <taxon>Pseudomonadati</taxon>
        <taxon>Pseudomonadota</taxon>
        <taxon>Alphaproteobacteria</taxon>
        <taxon>Hyphomicrobiales</taxon>
        <taxon>Nitrobacteraceae</taxon>
        <taxon>Bradyrhizobium</taxon>
    </lineage>
</organism>
<evidence type="ECO:0000313" key="1">
    <source>
        <dbReference type="EMBL" id="SEC58262.1"/>
    </source>
</evidence>
<evidence type="ECO:0000313" key="2">
    <source>
        <dbReference type="Proteomes" id="UP000183208"/>
    </source>
</evidence>
<proteinExistence type="predicted"/>
<accession>A0A1M6V2C8</accession>
<reference evidence="1 2" key="1">
    <citation type="submission" date="2016-10" db="EMBL/GenBank/DDBJ databases">
        <authorList>
            <person name="de Groot N.N."/>
        </authorList>
    </citation>
    <scope>NUCLEOTIDE SEQUENCE [LARGE SCALE GENOMIC DNA]</scope>
    <source>
        <strain evidence="1 2">GAS522</strain>
    </source>
</reference>